<dbReference type="VEuPathDB" id="FungiDB:BO71DRAFT_403873"/>
<dbReference type="AlphaFoldDB" id="A0A319CV36"/>
<evidence type="ECO:0000313" key="2">
    <source>
        <dbReference type="Proteomes" id="UP000247810"/>
    </source>
</evidence>
<evidence type="ECO:0000313" key="1">
    <source>
        <dbReference type="EMBL" id="PYH88439.1"/>
    </source>
</evidence>
<dbReference type="Proteomes" id="UP000247810">
    <property type="component" value="Unassembled WGS sequence"/>
</dbReference>
<gene>
    <name evidence="1" type="ORF">BO71DRAFT_403873</name>
</gene>
<proteinExistence type="predicted"/>
<dbReference type="EMBL" id="KZ826095">
    <property type="protein sequence ID" value="PYH88439.1"/>
    <property type="molecule type" value="Genomic_DNA"/>
</dbReference>
<reference evidence="1 2" key="1">
    <citation type="submission" date="2018-02" db="EMBL/GenBank/DDBJ databases">
        <title>The genomes of Aspergillus section Nigri reveals drivers in fungal speciation.</title>
        <authorList>
            <consortium name="DOE Joint Genome Institute"/>
            <person name="Vesth T.C."/>
            <person name="Nybo J."/>
            <person name="Theobald S."/>
            <person name="Brandl J."/>
            <person name="Frisvad J.C."/>
            <person name="Nielsen K.F."/>
            <person name="Lyhne E.K."/>
            <person name="Kogle M.E."/>
            <person name="Kuo A."/>
            <person name="Riley R."/>
            <person name="Clum A."/>
            <person name="Nolan M."/>
            <person name="Lipzen A."/>
            <person name="Salamov A."/>
            <person name="Henrissat B."/>
            <person name="Wiebenga A."/>
            <person name="De vries R.P."/>
            <person name="Grigoriev I.V."/>
            <person name="Mortensen U.H."/>
            <person name="Andersen M.R."/>
            <person name="Baker S.E."/>
        </authorList>
    </citation>
    <scope>NUCLEOTIDE SEQUENCE [LARGE SCALE GENOMIC DNA]</scope>
    <source>
        <strain evidence="1 2">CBS 707.79</strain>
    </source>
</reference>
<name>A0A319CV36_9EURO</name>
<accession>A0A319CV36</accession>
<sequence length="79" mass="9326">MSKIFQVVRLVGWLYSCCSWLFERVRGKKGYGHGLVSLVLIRAPMSRFKYPKLPLGLRVFLFWTMLGSYLRHRVSGWFV</sequence>
<keyword evidence="2" id="KW-1185">Reference proteome</keyword>
<protein>
    <submittedName>
        <fullName evidence="1">Uncharacterized protein</fullName>
    </submittedName>
</protein>
<organism evidence="1 2">
    <name type="scientific">Aspergillus ellipticus CBS 707.79</name>
    <dbReference type="NCBI Taxonomy" id="1448320"/>
    <lineage>
        <taxon>Eukaryota</taxon>
        <taxon>Fungi</taxon>
        <taxon>Dikarya</taxon>
        <taxon>Ascomycota</taxon>
        <taxon>Pezizomycotina</taxon>
        <taxon>Eurotiomycetes</taxon>
        <taxon>Eurotiomycetidae</taxon>
        <taxon>Eurotiales</taxon>
        <taxon>Aspergillaceae</taxon>
        <taxon>Aspergillus</taxon>
        <taxon>Aspergillus subgen. Circumdati</taxon>
    </lineage>
</organism>